<dbReference type="OrthoDB" id="4638524at2"/>
<feature type="compositionally biased region" description="Acidic residues" evidence="1">
    <location>
        <begin position="448"/>
        <end position="460"/>
    </location>
</feature>
<protein>
    <recommendedName>
        <fullName evidence="4">PE-PPE domain-containing protein</fullName>
    </recommendedName>
</protein>
<reference evidence="2 3" key="1">
    <citation type="submission" date="2017-02" db="EMBL/GenBank/DDBJ databases">
        <title>The new phylogeny of genus Mycobacterium.</title>
        <authorList>
            <person name="Tortoli E."/>
            <person name="Trovato A."/>
            <person name="Cirillo D.M."/>
        </authorList>
    </citation>
    <scope>NUCLEOTIDE SEQUENCE [LARGE SCALE GENOMIC DNA]</scope>
    <source>
        <strain evidence="2 3">FI-09383</strain>
    </source>
</reference>
<name>A0A1A0QPX4_9MYCO</name>
<feature type="region of interest" description="Disordered" evidence="1">
    <location>
        <begin position="375"/>
        <end position="490"/>
    </location>
</feature>
<evidence type="ECO:0000313" key="3">
    <source>
        <dbReference type="Proteomes" id="UP000192772"/>
    </source>
</evidence>
<evidence type="ECO:0000256" key="1">
    <source>
        <dbReference type="SAM" id="MobiDB-lite"/>
    </source>
</evidence>
<accession>A0A1A0QPX4</accession>
<sequence length="490" mass="49735">MKSSAKSYLTTGVAIVGAGVITAGSIAPPPEPVPDASHAHEVSLMAHVEAAQARQALAADLALLDGFDPAAALQAFIEGTIEAFERPGPVPYTPTTGPIDGLSRIGQGFAASGLRLGATVLTPLRFLELLPAFIEGNGFEALATLVENIVDGPLWVVDPALYGLRDALPFPLGGTGGLIETLRNELLWAITQEISAGLTEPIDMFQDFVEATILAYQRPGPVPFTPVTGPIGPSTRVLAGAIATGLRFLEAAVRTPLGVVALLPALAQGADREAVAELIENIVDGPLWVADPLVYALRDALPAPYGGAGALVESIRNGVWAATEQINAAIRSALGVSEAPASQSADDTAIAAAGTFSGPAANSMLNSRARVVNLPPETEPSLSSALDEDDSSPEQEPAEDDAQDADEEKPARNLVRNSPNFSTSVEQNDDAEAGGDTATVEEATAPSDDADSDADADPDAGDATAGTTAGGTTAGGAGQDGSGSAGGDKA</sequence>
<organism evidence="2 3">
    <name type="scientific">Mycolicibacterium elephantis</name>
    <dbReference type="NCBI Taxonomy" id="81858"/>
    <lineage>
        <taxon>Bacteria</taxon>
        <taxon>Bacillati</taxon>
        <taxon>Actinomycetota</taxon>
        <taxon>Actinomycetes</taxon>
        <taxon>Mycobacteriales</taxon>
        <taxon>Mycobacteriaceae</taxon>
        <taxon>Mycolicibacterium</taxon>
    </lineage>
</organism>
<evidence type="ECO:0000313" key="2">
    <source>
        <dbReference type="EMBL" id="ORA64349.1"/>
    </source>
</evidence>
<dbReference type="AlphaFoldDB" id="A0A1A0QPX4"/>
<dbReference type="Proteomes" id="UP000192772">
    <property type="component" value="Unassembled WGS sequence"/>
</dbReference>
<comment type="caution">
    <text evidence="2">The sequence shown here is derived from an EMBL/GenBank/DDBJ whole genome shotgun (WGS) entry which is preliminary data.</text>
</comment>
<dbReference type="STRING" id="81858.BST23_16355"/>
<evidence type="ECO:0008006" key="4">
    <source>
        <dbReference type="Google" id="ProtNLM"/>
    </source>
</evidence>
<feature type="compositionally biased region" description="Polar residues" evidence="1">
    <location>
        <begin position="415"/>
        <end position="426"/>
    </location>
</feature>
<feature type="compositionally biased region" description="Gly residues" evidence="1">
    <location>
        <begin position="468"/>
        <end position="490"/>
    </location>
</feature>
<accession>A0A1X0CWJ8</accession>
<feature type="compositionally biased region" description="Acidic residues" evidence="1">
    <location>
        <begin position="386"/>
        <end position="407"/>
    </location>
</feature>
<proteinExistence type="predicted"/>
<dbReference type="EMBL" id="MVHP01000019">
    <property type="protein sequence ID" value="ORA64349.1"/>
    <property type="molecule type" value="Genomic_DNA"/>
</dbReference>
<dbReference type="RefSeq" id="WP_064891381.1">
    <property type="nucleotide sequence ID" value="NZ_LZSM01000019.1"/>
</dbReference>
<gene>
    <name evidence="2" type="ORF">BST23_16355</name>
</gene>